<evidence type="ECO:0000313" key="2">
    <source>
        <dbReference type="Proteomes" id="UP001623600"/>
    </source>
</evidence>
<sequence>MQYSTNFGFKMPEDTDKVNQEDFNYNSKIIDKKLIQAQQTLELVDILIKGSKVVDEGGNYLVDENGNYIVS</sequence>
<name>A0ABW8SBX8_9CLOT</name>
<keyword evidence="2" id="KW-1185">Reference proteome</keyword>
<dbReference type="Proteomes" id="UP001623600">
    <property type="component" value="Unassembled WGS sequence"/>
</dbReference>
<accession>A0ABW8SBX8</accession>
<dbReference type="RefSeq" id="WP_406762389.1">
    <property type="nucleotide sequence ID" value="NZ_JBJIAB010000037.1"/>
</dbReference>
<protein>
    <submittedName>
        <fullName evidence="1">Uncharacterized protein</fullName>
    </submittedName>
</protein>
<gene>
    <name evidence="1" type="ORF">ACJDTP_21450</name>
</gene>
<dbReference type="EMBL" id="JBJIAB010000037">
    <property type="protein sequence ID" value="MFL0167642.1"/>
    <property type="molecule type" value="Genomic_DNA"/>
</dbReference>
<evidence type="ECO:0000313" key="1">
    <source>
        <dbReference type="EMBL" id="MFL0167642.1"/>
    </source>
</evidence>
<organism evidence="1 2">
    <name type="scientific">Candidatus Clostridium helianthi</name>
    <dbReference type="NCBI Taxonomy" id="3381660"/>
    <lineage>
        <taxon>Bacteria</taxon>
        <taxon>Bacillati</taxon>
        <taxon>Bacillota</taxon>
        <taxon>Clostridia</taxon>
        <taxon>Eubacteriales</taxon>
        <taxon>Clostridiaceae</taxon>
        <taxon>Clostridium</taxon>
    </lineage>
</organism>
<proteinExistence type="predicted"/>
<comment type="caution">
    <text evidence="1">The sequence shown here is derived from an EMBL/GenBank/DDBJ whole genome shotgun (WGS) entry which is preliminary data.</text>
</comment>
<reference evidence="1 2" key="1">
    <citation type="submission" date="2024-11" db="EMBL/GenBank/DDBJ databases">
        <authorList>
            <person name="Heng Y.C."/>
            <person name="Lim A.C.H."/>
            <person name="Lee J.K.Y."/>
            <person name="Kittelmann S."/>
        </authorList>
    </citation>
    <scope>NUCLEOTIDE SEQUENCE [LARGE SCALE GENOMIC DNA]</scope>
    <source>
        <strain evidence="1 2">WILCCON 0112</strain>
    </source>
</reference>